<dbReference type="Pfam" id="PF07282">
    <property type="entry name" value="Cas12f1-like_TNB"/>
    <property type="match status" value="1"/>
</dbReference>
<keyword evidence="5" id="KW-0233">DNA recombination</keyword>
<feature type="domain" description="Cas12f1-like TNB" evidence="7">
    <location>
        <begin position="303"/>
        <end position="365"/>
    </location>
</feature>
<evidence type="ECO:0000256" key="4">
    <source>
        <dbReference type="ARBA" id="ARBA00023125"/>
    </source>
</evidence>
<evidence type="ECO:0000259" key="7">
    <source>
        <dbReference type="Pfam" id="PF07282"/>
    </source>
</evidence>
<dbReference type="RefSeq" id="WP_338448267.1">
    <property type="nucleotide sequence ID" value="NZ_CP137640.1"/>
</dbReference>
<protein>
    <submittedName>
        <fullName evidence="8">Transposase</fullName>
    </submittedName>
</protein>
<keyword evidence="3" id="KW-0815">Transposition</keyword>
<dbReference type="Proteomes" id="UP001357223">
    <property type="component" value="Chromosome"/>
</dbReference>
<comment type="similarity">
    <text evidence="1">In the C-terminal section; belongs to the transposase 35 family.</text>
</comment>
<organism evidence="8 9">
    <name type="scientific">Niallia oryzisoli</name>
    <dbReference type="NCBI Taxonomy" id="1737571"/>
    <lineage>
        <taxon>Bacteria</taxon>
        <taxon>Bacillati</taxon>
        <taxon>Bacillota</taxon>
        <taxon>Bacilli</taxon>
        <taxon>Bacillales</taxon>
        <taxon>Bacillaceae</taxon>
        <taxon>Niallia</taxon>
    </lineage>
</organism>
<comment type="similarity">
    <text evidence="2">In the N-terminal section; belongs to the transposase 2 family.</text>
</comment>
<evidence type="ECO:0000313" key="9">
    <source>
        <dbReference type="Proteomes" id="UP001357223"/>
    </source>
</evidence>
<evidence type="ECO:0000259" key="6">
    <source>
        <dbReference type="Pfam" id="PF01385"/>
    </source>
</evidence>
<dbReference type="PANTHER" id="PTHR30405:SF11">
    <property type="entry name" value="RNA-GUIDED DNA ENDONUCLEASE RV2885C-RELATED"/>
    <property type="match status" value="1"/>
</dbReference>
<dbReference type="InterPro" id="IPR051399">
    <property type="entry name" value="RNA-guided_DNA_endo/Transpos"/>
</dbReference>
<dbReference type="PANTHER" id="PTHR30405">
    <property type="entry name" value="TRANSPOSASE"/>
    <property type="match status" value="1"/>
</dbReference>
<evidence type="ECO:0000313" key="8">
    <source>
        <dbReference type="EMBL" id="WVX79333.1"/>
    </source>
</evidence>
<dbReference type="Pfam" id="PF01385">
    <property type="entry name" value="OrfB_IS605"/>
    <property type="match status" value="1"/>
</dbReference>
<evidence type="ECO:0000256" key="2">
    <source>
        <dbReference type="ARBA" id="ARBA00011044"/>
    </source>
</evidence>
<accession>A0ABZ2C7P3</accession>
<keyword evidence="9" id="KW-1185">Reference proteome</keyword>
<dbReference type="NCBIfam" id="TIGR01766">
    <property type="entry name" value="IS200/IS605 family accessory protein TnpB-like domain"/>
    <property type="match status" value="1"/>
</dbReference>
<name>A0ABZ2C7P3_9BACI</name>
<dbReference type="NCBIfam" id="NF040570">
    <property type="entry name" value="guided_TnpB"/>
    <property type="match status" value="1"/>
</dbReference>
<proteinExistence type="inferred from homology"/>
<gene>
    <name evidence="8" type="ORF">R4Z09_18725</name>
</gene>
<sequence>MYRTLKTPFRASQTTIQQLFNIRRLSGTIWNDCVELARYYYRLGNKWITQTELQKELKLLYPLHSQTIQAVAHKFLAARVGTREARKKGHKNVGYPWKHKLVFNPKWVDDSFSVEGKTLILSLGNWKGKRQKPLRIQLNKVPAESVKEVELVYDRKWYACLSYDDGIEPKQKEDGVTASIDPGEIHTIASVTEKGNSCIITGRYMRSIHQLRNKKLKELQILMSRCKKRSRQWKKYNRAKRYVRSKSQSQLEDALHKTTKDFVDWCMQHDVNHVVIGNPEGVQRKTKKKKQKKTTQKLSNWSFGKIHNLLKYKLKAKGITIEKVDESYTSQTCPVCGNRNKAKGRNYTCKCGYKEHRDIHGARNILTKELHGKMIYLPIKRATYLRPVTLG</sequence>
<evidence type="ECO:0000256" key="3">
    <source>
        <dbReference type="ARBA" id="ARBA00022578"/>
    </source>
</evidence>
<feature type="domain" description="Probable transposase IS891/IS1136/IS1341" evidence="6">
    <location>
        <begin position="168"/>
        <end position="282"/>
    </location>
</feature>
<keyword evidence="4" id="KW-0238">DNA-binding</keyword>
<dbReference type="EMBL" id="CP137640">
    <property type="protein sequence ID" value="WVX79333.1"/>
    <property type="molecule type" value="Genomic_DNA"/>
</dbReference>
<reference evidence="8 9" key="1">
    <citation type="submission" date="2023-10" db="EMBL/GenBank/DDBJ databases">
        <title>Niallia locisalis sp.nov. isolated from a salt pond sample.</title>
        <authorList>
            <person name="Li X.-J."/>
            <person name="Dong L."/>
        </authorList>
    </citation>
    <scope>NUCLEOTIDE SEQUENCE [LARGE SCALE GENOMIC DNA]</scope>
    <source>
        <strain evidence="8 9">DSM 29761</strain>
    </source>
</reference>
<evidence type="ECO:0000256" key="1">
    <source>
        <dbReference type="ARBA" id="ARBA00008761"/>
    </source>
</evidence>
<dbReference type="InterPro" id="IPR010095">
    <property type="entry name" value="Cas12f1-like_TNB"/>
</dbReference>
<evidence type="ECO:0000256" key="5">
    <source>
        <dbReference type="ARBA" id="ARBA00023172"/>
    </source>
</evidence>
<dbReference type="InterPro" id="IPR001959">
    <property type="entry name" value="Transposase"/>
</dbReference>